<feature type="region of interest" description="Disordered" evidence="1">
    <location>
        <begin position="168"/>
        <end position="206"/>
    </location>
</feature>
<reference evidence="2 3" key="2">
    <citation type="journal article" date="2015" name="Eukaryot. Cell">
        <title>Asexual propagation of a virulent clone complex in a human and feline outbreak of sporotrichosis.</title>
        <authorList>
            <person name="Teixeira Mde M."/>
            <person name="Rodrigues A.M."/>
            <person name="Tsui C.K."/>
            <person name="de Almeida L.G."/>
            <person name="Van Diepeningen A.D."/>
            <person name="van den Ende B.G."/>
            <person name="Fernandes G.F."/>
            <person name="Kano R."/>
            <person name="Hamelin R.C."/>
            <person name="Lopes-Bezerra L.M."/>
            <person name="Vasconcelos A.T."/>
            <person name="de Hoog S."/>
            <person name="de Camargo Z.P."/>
            <person name="Felipe M.S."/>
        </authorList>
    </citation>
    <scope>NUCLEOTIDE SEQUENCE [LARGE SCALE GENOMIC DNA]</scope>
    <source>
        <strain evidence="2 3">1099-18</strain>
    </source>
</reference>
<feature type="region of interest" description="Disordered" evidence="1">
    <location>
        <begin position="1"/>
        <end position="49"/>
    </location>
</feature>
<gene>
    <name evidence="2" type="ORF">SPSK_01870</name>
</gene>
<organism evidence="2 3">
    <name type="scientific">Sporothrix schenckii 1099-18</name>
    <dbReference type="NCBI Taxonomy" id="1397361"/>
    <lineage>
        <taxon>Eukaryota</taxon>
        <taxon>Fungi</taxon>
        <taxon>Dikarya</taxon>
        <taxon>Ascomycota</taxon>
        <taxon>Pezizomycotina</taxon>
        <taxon>Sordariomycetes</taxon>
        <taxon>Sordariomycetidae</taxon>
        <taxon>Ophiostomatales</taxon>
        <taxon>Ophiostomataceae</taxon>
        <taxon>Sporothrix</taxon>
    </lineage>
</organism>
<accession>A0A0F2MEV8</accession>
<evidence type="ECO:0000313" key="3">
    <source>
        <dbReference type="Proteomes" id="UP000033710"/>
    </source>
</evidence>
<feature type="compositionally biased region" description="Basic residues" evidence="1">
    <location>
        <begin position="28"/>
        <end position="45"/>
    </location>
</feature>
<reference evidence="2 3" key="1">
    <citation type="journal article" date="2014" name="BMC Genomics">
        <title>Comparative genomics of the major fungal agents of human and animal Sporotrichosis: Sporothrix schenckii and Sporothrix brasiliensis.</title>
        <authorList>
            <person name="Teixeira M.M."/>
            <person name="de Almeida L.G."/>
            <person name="Kubitschek-Barreira P."/>
            <person name="Alves F.L."/>
            <person name="Kioshima E.S."/>
            <person name="Abadio A.K."/>
            <person name="Fernandes L."/>
            <person name="Derengowski L.S."/>
            <person name="Ferreira K.S."/>
            <person name="Souza R.C."/>
            <person name="Ruiz J.C."/>
            <person name="de Andrade N.C."/>
            <person name="Paes H.C."/>
            <person name="Nicola A.M."/>
            <person name="Albuquerque P."/>
            <person name="Gerber A.L."/>
            <person name="Martins V.P."/>
            <person name="Peconick L.D."/>
            <person name="Neto A.V."/>
            <person name="Chaucanez C.B."/>
            <person name="Silva P.A."/>
            <person name="Cunha O.L."/>
            <person name="de Oliveira F.F."/>
            <person name="dos Santos T.C."/>
            <person name="Barros A.L."/>
            <person name="Soares M.A."/>
            <person name="de Oliveira L.M."/>
            <person name="Marini M.M."/>
            <person name="Villalobos-Duno H."/>
            <person name="Cunha M.M."/>
            <person name="de Hoog S."/>
            <person name="da Silveira J.F."/>
            <person name="Henrissat B."/>
            <person name="Nino-Vega G.A."/>
            <person name="Cisalpino P.S."/>
            <person name="Mora-Montes H.M."/>
            <person name="Almeida S.R."/>
            <person name="Stajich J.E."/>
            <person name="Lopes-Bezerra L.M."/>
            <person name="Vasconcelos A.T."/>
            <person name="Felipe M.S."/>
        </authorList>
    </citation>
    <scope>NUCLEOTIDE SEQUENCE [LARGE SCALE GENOMIC DNA]</scope>
    <source>
        <strain evidence="2 3">1099-18</strain>
    </source>
</reference>
<feature type="compositionally biased region" description="Polar residues" evidence="1">
    <location>
        <begin position="221"/>
        <end position="233"/>
    </location>
</feature>
<dbReference type="RefSeq" id="XP_016590061.1">
    <property type="nucleotide sequence ID" value="XM_016728769.1"/>
</dbReference>
<feature type="compositionally biased region" description="Polar residues" evidence="1">
    <location>
        <begin position="278"/>
        <end position="294"/>
    </location>
</feature>
<dbReference type="Proteomes" id="UP000033710">
    <property type="component" value="Unassembled WGS sequence"/>
</dbReference>
<proteinExistence type="predicted"/>
<evidence type="ECO:0000313" key="2">
    <source>
        <dbReference type="EMBL" id="KJR87385.1"/>
    </source>
</evidence>
<feature type="compositionally biased region" description="Polar residues" evidence="1">
    <location>
        <begin position="184"/>
        <end position="201"/>
    </location>
</feature>
<evidence type="ECO:0000256" key="1">
    <source>
        <dbReference type="SAM" id="MobiDB-lite"/>
    </source>
</evidence>
<dbReference type="KEGG" id="ssck:SPSK_01870"/>
<dbReference type="GeneID" id="27664046"/>
<name>A0A0F2MEV8_SPOSC</name>
<dbReference type="AlphaFoldDB" id="A0A0F2MEV8"/>
<feature type="region of interest" description="Disordered" evidence="1">
    <location>
        <begin position="68"/>
        <end position="91"/>
    </location>
</feature>
<sequence length="294" mass="32186">MASPDTEPMMGNFIPLQSSEGLFLIPPRRTRSPRRLRSRSPRRHRQEPGVHLHLSLTDSQMDKLTSTIAVDDGPRPKTHRRSDTTDGGDIGLAATRRHQSTADDLHPPAAPVPLPILPGREKTTSATSAALEEQHPGISFIHRTRGRGHNDNRQDTYGYTDSMLYSSPTHSNVKASSPCKHSPAQDSMSTPGTSTHATIESSGKARSFELGPAAYYRGESGTNLQAAPQNQRQIPEEPDMTDASSSIYSMDDLIKAIPHIHPLYVKRIAEMGPPNRSPGLSPQHPSNTLQEYTA</sequence>
<feature type="region of interest" description="Disordered" evidence="1">
    <location>
        <begin position="270"/>
        <end position="294"/>
    </location>
</feature>
<dbReference type="OrthoDB" id="10512266at2759"/>
<feature type="region of interest" description="Disordered" evidence="1">
    <location>
        <begin position="98"/>
        <end position="117"/>
    </location>
</feature>
<dbReference type="VEuPathDB" id="FungiDB:SPSK_01870"/>
<feature type="region of interest" description="Disordered" evidence="1">
    <location>
        <begin position="221"/>
        <end position="244"/>
    </location>
</feature>
<protein>
    <submittedName>
        <fullName evidence="2">Uncharacterized protein</fullName>
    </submittedName>
</protein>
<comment type="caution">
    <text evidence="2">The sequence shown here is derived from an EMBL/GenBank/DDBJ whole genome shotgun (WGS) entry which is preliminary data.</text>
</comment>
<dbReference type="EMBL" id="AXCR01000005">
    <property type="protein sequence ID" value="KJR87385.1"/>
    <property type="molecule type" value="Genomic_DNA"/>
</dbReference>